<dbReference type="PANTHER" id="PTHR11360">
    <property type="entry name" value="MONOCARBOXYLATE TRANSPORTER"/>
    <property type="match status" value="1"/>
</dbReference>
<accession>A0ABM1SU61</accession>
<protein>
    <submittedName>
        <fullName evidence="5">Monocarboxylate transporter 10-like</fullName>
    </submittedName>
</protein>
<dbReference type="InterPro" id="IPR036259">
    <property type="entry name" value="MFS_trans_sf"/>
</dbReference>
<dbReference type="RefSeq" id="XP_022247167.1">
    <property type="nucleotide sequence ID" value="XM_022391459.1"/>
</dbReference>
<dbReference type="GeneID" id="106463495"/>
<reference evidence="5" key="1">
    <citation type="submission" date="2025-08" db="UniProtKB">
        <authorList>
            <consortium name="RefSeq"/>
        </authorList>
    </citation>
    <scope>IDENTIFICATION</scope>
    <source>
        <tissue evidence="5">Muscle</tissue>
    </source>
</reference>
<dbReference type="PANTHER" id="PTHR11360:SF251">
    <property type="entry name" value="MAJOR FACILITATOR SUPERFAMILY (MFS) PROFILE DOMAIN-CONTAINING PROTEIN"/>
    <property type="match status" value="1"/>
</dbReference>
<proteinExistence type="predicted"/>
<feature type="transmembrane region" description="Helical" evidence="2">
    <location>
        <begin position="256"/>
        <end position="275"/>
    </location>
</feature>
<feature type="non-terminal residue" evidence="5">
    <location>
        <position position="1"/>
    </location>
</feature>
<evidence type="ECO:0000256" key="1">
    <source>
        <dbReference type="ARBA" id="ARBA00004141"/>
    </source>
</evidence>
<dbReference type="PROSITE" id="PS50850">
    <property type="entry name" value="MFS"/>
    <property type="match status" value="1"/>
</dbReference>
<feature type="domain" description="Major facilitator superfamily (MFS) profile" evidence="3">
    <location>
        <begin position="1"/>
        <end position="369"/>
    </location>
</feature>
<dbReference type="InterPro" id="IPR020846">
    <property type="entry name" value="MFS_dom"/>
</dbReference>
<feature type="transmembrane region" description="Helical" evidence="2">
    <location>
        <begin position="188"/>
        <end position="209"/>
    </location>
</feature>
<keyword evidence="2" id="KW-1133">Transmembrane helix</keyword>
<evidence type="ECO:0000313" key="4">
    <source>
        <dbReference type="Proteomes" id="UP000694941"/>
    </source>
</evidence>
<gene>
    <name evidence="5" type="primary">LOC106463495</name>
</gene>
<dbReference type="Gene3D" id="1.20.1250.20">
    <property type="entry name" value="MFS general substrate transporter like domains"/>
    <property type="match status" value="1"/>
</dbReference>
<evidence type="ECO:0000256" key="2">
    <source>
        <dbReference type="SAM" id="Phobius"/>
    </source>
</evidence>
<feature type="transmembrane region" description="Helical" evidence="2">
    <location>
        <begin position="30"/>
        <end position="50"/>
    </location>
</feature>
<feature type="transmembrane region" description="Helical" evidence="2">
    <location>
        <begin position="221"/>
        <end position="244"/>
    </location>
</feature>
<keyword evidence="4" id="KW-1185">Reference proteome</keyword>
<dbReference type="InterPro" id="IPR050327">
    <property type="entry name" value="Proton-linked_MCT"/>
</dbReference>
<name>A0ABM1SU61_LIMPO</name>
<feature type="transmembrane region" description="Helical" evidence="2">
    <location>
        <begin position="311"/>
        <end position="333"/>
    </location>
</feature>
<feature type="transmembrane region" description="Helical" evidence="2">
    <location>
        <begin position="345"/>
        <end position="366"/>
    </location>
</feature>
<sequence length="489" mass="54951">TACIGAFSTCVALFLSPVMMAICRRKSTRLLAVLGGLITALGCLFTSFASQFHQLFLSYGVFVGFGVSMTRDASTFMIGQYFKRKRELVEIVISFGTGLGMAIMPLFLSESIRYVGWRLGLQEITGVVFITFLLGVFYRPASLYHPQRRAILHLKSLQKRSKAKDKKAIVEKNPFFDFGVLKSRTVQILLLGTGLAAFGAHTPLILLVYQGEKEGLDYQSLLLLQVFLGIAFIFGSGAFGFIIVKNSVQCMIARQYLCQASSFMISASLLAFTALEEYQGYVLFVWIYGLFYGGYNYSLKMFTFEKVRARNFARAWGFVQWVQAVPFAIGIPVTGYINEQYGGKMGYYLSSAFTFLGSVTLFLIDVHKRSVQKRKMSIFSDSRRCSDTCLSSRSRRSSFQDSTEFEQNLNKTQEELVDERRSKAFRKTPVISPPRFETCPSCMKYVPPPENCTNNQIPISDLSLVRSTGRQLEKTACNVDVIEEVTTPL</sequence>
<feature type="transmembrane region" description="Helical" evidence="2">
    <location>
        <begin position="88"/>
        <end position="108"/>
    </location>
</feature>
<comment type="subcellular location">
    <subcellularLocation>
        <location evidence="1">Membrane</location>
        <topology evidence="1">Multi-pass membrane protein</topology>
    </subcellularLocation>
</comment>
<keyword evidence="2" id="KW-0472">Membrane</keyword>
<evidence type="ECO:0000259" key="3">
    <source>
        <dbReference type="PROSITE" id="PS50850"/>
    </source>
</evidence>
<feature type="transmembrane region" description="Helical" evidence="2">
    <location>
        <begin position="120"/>
        <end position="138"/>
    </location>
</feature>
<dbReference type="InterPro" id="IPR011701">
    <property type="entry name" value="MFS"/>
</dbReference>
<keyword evidence="2" id="KW-0812">Transmembrane</keyword>
<dbReference type="Proteomes" id="UP000694941">
    <property type="component" value="Unplaced"/>
</dbReference>
<evidence type="ECO:0000313" key="5">
    <source>
        <dbReference type="RefSeq" id="XP_022247167.1"/>
    </source>
</evidence>
<feature type="transmembrane region" description="Helical" evidence="2">
    <location>
        <begin position="281"/>
        <end position="299"/>
    </location>
</feature>
<feature type="transmembrane region" description="Helical" evidence="2">
    <location>
        <begin position="6"/>
        <end position="23"/>
    </location>
</feature>
<organism evidence="4 5">
    <name type="scientific">Limulus polyphemus</name>
    <name type="common">Atlantic horseshoe crab</name>
    <dbReference type="NCBI Taxonomy" id="6850"/>
    <lineage>
        <taxon>Eukaryota</taxon>
        <taxon>Metazoa</taxon>
        <taxon>Ecdysozoa</taxon>
        <taxon>Arthropoda</taxon>
        <taxon>Chelicerata</taxon>
        <taxon>Merostomata</taxon>
        <taxon>Xiphosura</taxon>
        <taxon>Limulidae</taxon>
        <taxon>Limulus</taxon>
    </lineage>
</organism>
<dbReference type="Pfam" id="PF07690">
    <property type="entry name" value="MFS_1"/>
    <property type="match status" value="1"/>
</dbReference>
<feature type="transmembrane region" description="Helical" evidence="2">
    <location>
        <begin position="56"/>
        <end position="76"/>
    </location>
</feature>
<dbReference type="SUPFAM" id="SSF103473">
    <property type="entry name" value="MFS general substrate transporter"/>
    <property type="match status" value="1"/>
</dbReference>